<proteinExistence type="predicted"/>
<comment type="caution">
    <text evidence="1">The sequence shown here is derived from an EMBL/GenBank/DDBJ whole genome shotgun (WGS) entry which is preliminary data.</text>
</comment>
<organism evidence="1 2">
    <name type="scientific">Dissostichus mawsoni</name>
    <name type="common">Antarctic cod</name>
    <dbReference type="NCBI Taxonomy" id="36200"/>
    <lineage>
        <taxon>Eukaryota</taxon>
        <taxon>Metazoa</taxon>
        <taxon>Chordata</taxon>
        <taxon>Craniata</taxon>
        <taxon>Vertebrata</taxon>
        <taxon>Euteleostomi</taxon>
        <taxon>Actinopterygii</taxon>
        <taxon>Neopterygii</taxon>
        <taxon>Teleostei</taxon>
        <taxon>Neoteleostei</taxon>
        <taxon>Acanthomorphata</taxon>
        <taxon>Eupercaria</taxon>
        <taxon>Perciformes</taxon>
        <taxon>Notothenioidei</taxon>
        <taxon>Nototheniidae</taxon>
        <taxon>Dissostichus</taxon>
    </lineage>
</organism>
<sequence>MTFSCHLLNIDHSANSCAKIKQHIRYNGSKLDSDIKYFDCFVKKGSIVLHFTSFSRKNIREIWAVPAATKHCSTLYGCFCTRGPSGF</sequence>
<keyword evidence="2" id="KW-1185">Reference proteome</keyword>
<protein>
    <submittedName>
        <fullName evidence="1">Uncharacterized protein</fullName>
    </submittedName>
</protein>
<dbReference type="EMBL" id="JAAKFY010000006">
    <property type="protein sequence ID" value="KAF3856187.1"/>
    <property type="molecule type" value="Genomic_DNA"/>
</dbReference>
<reference evidence="1 2" key="1">
    <citation type="submission" date="2020-03" db="EMBL/GenBank/DDBJ databases">
        <title>Dissostichus mawsoni Genome sequencing and assembly.</title>
        <authorList>
            <person name="Park H."/>
        </authorList>
    </citation>
    <scope>NUCLEOTIDE SEQUENCE [LARGE SCALE GENOMIC DNA]</scope>
    <source>
        <strain evidence="1">DM0001</strain>
        <tissue evidence="1">Muscle</tissue>
    </source>
</reference>
<accession>A0A7J5Z5X8</accession>
<evidence type="ECO:0000313" key="2">
    <source>
        <dbReference type="Proteomes" id="UP000518266"/>
    </source>
</evidence>
<dbReference type="AlphaFoldDB" id="A0A7J5Z5X8"/>
<gene>
    <name evidence="1" type="ORF">F7725_016910</name>
</gene>
<dbReference type="Proteomes" id="UP000518266">
    <property type="component" value="Unassembled WGS sequence"/>
</dbReference>
<evidence type="ECO:0000313" key="1">
    <source>
        <dbReference type="EMBL" id="KAF3856187.1"/>
    </source>
</evidence>
<name>A0A7J5Z5X8_DISMA</name>